<dbReference type="OrthoDB" id="2527908at2759"/>
<feature type="transmembrane region" description="Helical" evidence="2">
    <location>
        <begin position="278"/>
        <end position="303"/>
    </location>
</feature>
<name>A0A286UAY6_9AGAM</name>
<accession>A0A286UAY6</accession>
<evidence type="ECO:0008006" key="6">
    <source>
        <dbReference type="Google" id="ProtNLM"/>
    </source>
</evidence>
<dbReference type="InParanoid" id="A0A286UAY6"/>
<evidence type="ECO:0000256" key="3">
    <source>
        <dbReference type="SAM" id="SignalP"/>
    </source>
</evidence>
<sequence length="494" mass="52700">MTRVHNGARTLAATFLSLITLVHCQKFFQPTFSVNFTLNGFLNDQGGYVECEEVAFQVVSLDGVTTPSVVPPLYMITVETNGATSLDSLGSDLSNIVWTIRHTRGTLIYYYLVDSEQNMSKVFSTSVYNGTTDCLPSASTPSFTASVDKSQVNYCDYLTMDLSGGTKPYSVTAFGSDVTNYTLNVEDDIFKFVNNIGSGFFLIVASDANGQWATGQNYINSIGSNSSSCPSQSFGTHSSDTSSGSISGSSSGTFPSSTALVGGSSSTSSASEKKAVNVGAIVGGIVGGFVFFASILGAVFICLRRRGNTNISTTNATSTNLNSNLNNMNQYQPFVTNPFSNHVQGTSAQAHPMMHSTASYTSPNIASQAIMSPPNPNMPPSNHNYNYPSSSVNNNYPNSSINASIVSPQMLPEVYSSPPTEISTSHAPVTSVSTPSVSSHNESIRNDTPNSHYPEKVSIIQDMNRRALPPIQHEDAEDAAELPPAYRDRVGQSV</sequence>
<feature type="region of interest" description="Disordered" evidence="1">
    <location>
        <begin position="416"/>
        <end position="494"/>
    </location>
</feature>
<dbReference type="Proteomes" id="UP000217199">
    <property type="component" value="Unassembled WGS sequence"/>
</dbReference>
<keyword evidence="3" id="KW-0732">Signal</keyword>
<proteinExistence type="predicted"/>
<protein>
    <recommendedName>
        <fullName evidence="6">Mid2 domain-containing protein</fullName>
    </recommendedName>
</protein>
<feature type="compositionally biased region" description="Low complexity" evidence="1">
    <location>
        <begin position="423"/>
        <end position="440"/>
    </location>
</feature>
<keyword evidence="5" id="KW-1185">Reference proteome</keyword>
<organism evidence="4 5">
    <name type="scientific">Pyrrhoderma noxium</name>
    <dbReference type="NCBI Taxonomy" id="2282107"/>
    <lineage>
        <taxon>Eukaryota</taxon>
        <taxon>Fungi</taxon>
        <taxon>Dikarya</taxon>
        <taxon>Basidiomycota</taxon>
        <taxon>Agaricomycotina</taxon>
        <taxon>Agaricomycetes</taxon>
        <taxon>Hymenochaetales</taxon>
        <taxon>Hymenochaetaceae</taxon>
        <taxon>Pyrrhoderma</taxon>
    </lineage>
</organism>
<evidence type="ECO:0000256" key="2">
    <source>
        <dbReference type="SAM" id="Phobius"/>
    </source>
</evidence>
<dbReference type="AlphaFoldDB" id="A0A286UAY6"/>
<feature type="signal peptide" evidence="3">
    <location>
        <begin position="1"/>
        <end position="24"/>
    </location>
</feature>
<dbReference type="EMBL" id="NBII01000008">
    <property type="protein sequence ID" value="PAV16715.1"/>
    <property type="molecule type" value="Genomic_DNA"/>
</dbReference>
<feature type="chain" id="PRO_5013891088" description="Mid2 domain-containing protein" evidence="3">
    <location>
        <begin position="25"/>
        <end position="494"/>
    </location>
</feature>
<feature type="region of interest" description="Disordered" evidence="1">
    <location>
        <begin position="230"/>
        <end position="252"/>
    </location>
</feature>
<comment type="caution">
    <text evidence="4">The sequence shown here is derived from an EMBL/GenBank/DDBJ whole genome shotgun (WGS) entry which is preliminary data.</text>
</comment>
<keyword evidence="2" id="KW-1133">Transmembrane helix</keyword>
<gene>
    <name evidence="4" type="ORF">PNOK_0833500</name>
</gene>
<keyword evidence="2" id="KW-0472">Membrane</keyword>
<evidence type="ECO:0000256" key="1">
    <source>
        <dbReference type="SAM" id="MobiDB-lite"/>
    </source>
</evidence>
<evidence type="ECO:0000313" key="4">
    <source>
        <dbReference type="EMBL" id="PAV16715.1"/>
    </source>
</evidence>
<reference evidence="4 5" key="1">
    <citation type="journal article" date="2017" name="Mol. Ecol.">
        <title>Comparative and population genomic landscape of Phellinus noxius: A hypervariable fungus causing root rot in trees.</title>
        <authorList>
            <person name="Chung C.L."/>
            <person name="Lee T.J."/>
            <person name="Akiba M."/>
            <person name="Lee H.H."/>
            <person name="Kuo T.H."/>
            <person name="Liu D."/>
            <person name="Ke H.M."/>
            <person name="Yokoi T."/>
            <person name="Roa M.B."/>
            <person name="Lu M.J."/>
            <person name="Chang Y.Y."/>
            <person name="Ann P.J."/>
            <person name="Tsai J.N."/>
            <person name="Chen C.Y."/>
            <person name="Tzean S.S."/>
            <person name="Ota Y."/>
            <person name="Hattori T."/>
            <person name="Sahashi N."/>
            <person name="Liou R.F."/>
            <person name="Kikuchi T."/>
            <person name="Tsai I.J."/>
        </authorList>
    </citation>
    <scope>NUCLEOTIDE SEQUENCE [LARGE SCALE GENOMIC DNA]</scope>
    <source>
        <strain evidence="4 5">FFPRI411160</strain>
    </source>
</reference>
<evidence type="ECO:0000313" key="5">
    <source>
        <dbReference type="Proteomes" id="UP000217199"/>
    </source>
</evidence>
<keyword evidence="2" id="KW-0812">Transmembrane</keyword>